<reference evidence="1 2" key="1">
    <citation type="submission" date="2018-10" db="EMBL/GenBank/DDBJ databases">
        <title>Sequencing the genomes of 1000 actinobacteria strains.</title>
        <authorList>
            <person name="Klenk H.-P."/>
        </authorList>
    </citation>
    <scope>NUCLEOTIDE SEQUENCE [LARGE SCALE GENOMIC DNA]</scope>
    <source>
        <strain evidence="1 2">DSM 45175</strain>
    </source>
</reference>
<evidence type="ECO:0000313" key="2">
    <source>
        <dbReference type="Proteomes" id="UP000277671"/>
    </source>
</evidence>
<sequence>MTTDDIETATAALRDLLAETEATRRHGISLDGYRSPATRAVCDAVADAMLPLFTADWHYGVVWDPAKPGEIFECDDQEHARDWKRDLHGSGPVVRMLAVRLGGQTWQPVPEEPDHG</sequence>
<dbReference type="AlphaFoldDB" id="A0A495JUL2"/>
<dbReference type="RefSeq" id="WP_121160631.1">
    <property type="nucleotide sequence ID" value="NZ_RBKT01000001.1"/>
</dbReference>
<dbReference type="Proteomes" id="UP000277671">
    <property type="component" value="Unassembled WGS sequence"/>
</dbReference>
<proteinExistence type="predicted"/>
<accession>A0A495JUL2</accession>
<organism evidence="1 2">
    <name type="scientific">Micromonospora pisi</name>
    <dbReference type="NCBI Taxonomy" id="589240"/>
    <lineage>
        <taxon>Bacteria</taxon>
        <taxon>Bacillati</taxon>
        <taxon>Actinomycetota</taxon>
        <taxon>Actinomycetes</taxon>
        <taxon>Micromonosporales</taxon>
        <taxon>Micromonosporaceae</taxon>
        <taxon>Micromonospora</taxon>
    </lineage>
</organism>
<protein>
    <submittedName>
        <fullName evidence="1">Uncharacterized protein</fullName>
    </submittedName>
</protein>
<gene>
    <name evidence="1" type="ORF">BDK92_7149</name>
</gene>
<evidence type="ECO:0000313" key="1">
    <source>
        <dbReference type="EMBL" id="RKR92673.1"/>
    </source>
</evidence>
<dbReference type="OrthoDB" id="3680186at2"/>
<dbReference type="EMBL" id="RBKT01000001">
    <property type="protein sequence ID" value="RKR92673.1"/>
    <property type="molecule type" value="Genomic_DNA"/>
</dbReference>
<keyword evidence="2" id="KW-1185">Reference proteome</keyword>
<name>A0A495JUL2_9ACTN</name>
<comment type="caution">
    <text evidence="1">The sequence shown here is derived from an EMBL/GenBank/DDBJ whole genome shotgun (WGS) entry which is preliminary data.</text>
</comment>